<evidence type="ECO:0000313" key="2">
    <source>
        <dbReference type="Proteomes" id="UP000019443"/>
    </source>
</evidence>
<dbReference type="KEGG" id="rhl:LPU83_pLPU83d_1328"/>
<dbReference type="HOGENOM" id="CLU_157965_0_0_5"/>
<keyword evidence="1" id="KW-0614">Plasmid</keyword>
<dbReference type="PATRIC" id="fig|348824.6.peg.7046"/>
<reference evidence="1" key="1">
    <citation type="submission" date="2013-11" db="EMBL/GenBank/DDBJ databases">
        <title>Draft genome sequence of the broad-host-range Rhizobium sp. LPU83 strain, a member of the low-genetic diversity Oregon-like Rhizobium sp. group.</title>
        <authorList>
            <person name="Wibberg D."/>
            <person name="Puehler A."/>
            <person name="Schlueter A."/>
        </authorList>
    </citation>
    <scope>NUCLEOTIDE SEQUENCE [LARGE SCALE GENOMIC DNA]</scope>
    <source>
        <strain evidence="1">LPU83</strain>
        <plasmid evidence="1">pLPU83d</plasmid>
    </source>
</reference>
<organism evidence="1 2">
    <name type="scientific">Rhizobium favelukesii</name>
    <dbReference type="NCBI Taxonomy" id="348824"/>
    <lineage>
        <taxon>Bacteria</taxon>
        <taxon>Pseudomonadati</taxon>
        <taxon>Pseudomonadota</taxon>
        <taxon>Alphaproteobacteria</taxon>
        <taxon>Hyphomicrobiales</taxon>
        <taxon>Rhizobiaceae</taxon>
        <taxon>Rhizobium/Agrobacterium group</taxon>
        <taxon>Rhizobium</taxon>
    </lineage>
</organism>
<accession>W6RVM6</accession>
<proteinExistence type="predicted"/>
<name>W6RVM6_9HYPH</name>
<dbReference type="AlphaFoldDB" id="W6RVM6"/>
<keyword evidence="2" id="KW-1185">Reference proteome</keyword>
<dbReference type="EMBL" id="HG916855">
    <property type="protein sequence ID" value="CDM62698.1"/>
    <property type="molecule type" value="Genomic_DNA"/>
</dbReference>
<evidence type="ECO:0000313" key="1">
    <source>
        <dbReference type="EMBL" id="CDM62698.1"/>
    </source>
</evidence>
<sequence>MSSHPLSIVTSADLAMLQIVLDSAGYDAASSLADPKRYNVAAKLLIRRFQEGATSSRALSQELDLHFGTSLSKEPSVSFSRNRASIQGLRVSSS</sequence>
<protein>
    <submittedName>
        <fullName evidence="1">Uncharacterized protein</fullName>
    </submittedName>
</protein>
<dbReference type="Proteomes" id="UP000019443">
    <property type="component" value="Plasmid pLPU83d"/>
</dbReference>
<gene>
    <name evidence="1" type="ORF">LPU83_pLPU83d_1328</name>
</gene>
<geneLocation type="plasmid" evidence="1 2">
    <name>pLPU83d</name>
</geneLocation>